<gene>
    <name evidence="1" type="ORF">HGR_07716</name>
</gene>
<comment type="caution">
    <text evidence="1">The sequence shown here is derived from an EMBL/GenBank/DDBJ whole genome shotgun (WGS) entry which is preliminary data.</text>
</comment>
<protein>
    <submittedName>
        <fullName evidence="1">Uncharacterized protein</fullName>
    </submittedName>
</protein>
<sequence length="53" mass="5689">MTAHVLVTDGPGRSLQVVDLPEPALHDDERLEEVHAAARVPVGQFAGDLDSWA</sequence>
<evidence type="ECO:0000313" key="1">
    <source>
        <dbReference type="EMBL" id="EGI77183.1"/>
    </source>
</evidence>
<proteinExistence type="predicted"/>
<evidence type="ECO:0000313" key="2">
    <source>
        <dbReference type="Proteomes" id="UP000016368"/>
    </source>
</evidence>
<reference evidence="1 2" key="1">
    <citation type="journal article" date="2011" name="EMBO J.">
        <title>Structural diversity of bacterial flagellar motors.</title>
        <authorList>
            <person name="Chen S."/>
            <person name="Beeby M."/>
            <person name="Murphy G.E."/>
            <person name="Leadbetter J.R."/>
            <person name="Hendrixson D.R."/>
            <person name="Briegel A."/>
            <person name="Li Z."/>
            <person name="Shi J."/>
            <person name="Tocheva E.I."/>
            <person name="Muller A."/>
            <person name="Dobro M.J."/>
            <person name="Jensen G.J."/>
        </authorList>
    </citation>
    <scope>NUCLEOTIDE SEQUENCE [LARGE SCALE GENOMIC DNA]</scope>
    <source>
        <strain evidence="1 2">ATCC 19624</strain>
    </source>
</reference>
<dbReference type="STRING" id="887062.HGR_07716"/>
<organism evidence="1 2">
    <name type="scientific">Hylemonella gracilis ATCC 19624</name>
    <dbReference type="NCBI Taxonomy" id="887062"/>
    <lineage>
        <taxon>Bacteria</taxon>
        <taxon>Pseudomonadati</taxon>
        <taxon>Pseudomonadota</taxon>
        <taxon>Betaproteobacteria</taxon>
        <taxon>Burkholderiales</taxon>
        <taxon>Comamonadaceae</taxon>
        <taxon>Hylemonella</taxon>
    </lineage>
</organism>
<keyword evidence="2" id="KW-1185">Reference proteome</keyword>
<dbReference type="EMBL" id="AEGR01000052">
    <property type="protein sequence ID" value="EGI77183.1"/>
    <property type="molecule type" value="Genomic_DNA"/>
</dbReference>
<name>F3KSW4_9BURK</name>
<dbReference type="AlphaFoldDB" id="F3KSW4"/>
<dbReference type="Proteomes" id="UP000016368">
    <property type="component" value="Unassembled WGS sequence"/>
</dbReference>
<accession>F3KSW4</accession>